<dbReference type="KEGG" id="peh:Spb1_34180"/>
<keyword evidence="1" id="KW-0732">Signal</keyword>
<keyword evidence="3" id="KW-1185">Reference proteome</keyword>
<evidence type="ECO:0000256" key="1">
    <source>
        <dbReference type="SAM" id="SignalP"/>
    </source>
</evidence>
<dbReference type="Proteomes" id="UP000315349">
    <property type="component" value="Chromosome"/>
</dbReference>
<dbReference type="AlphaFoldDB" id="A0A518GSB7"/>
<name>A0A518GSB7_9PLAN</name>
<organism evidence="2 3">
    <name type="scientific">Planctopirus ephydatiae</name>
    <dbReference type="NCBI Taxonomy" id="2528019"/>
    <lineage>
        <taxon>Bacteria</taxon>
        <taxon>Pseudomonadati</taxon>
        <taxon>Planctomycetota</taxon>
        <taxon>Planctomycetia</taxon>
        <taxon>Planctomycetales</taxon>
        <taxon>Planctomycetaceae</taxon>
        <taxon>Planctopirus</taxon>
    </lineage>
</organism>
<reference evidence="2 3" key="1">
    <citation type="submission" date="2019-02" db="EMBL/GenBank/DDBJ databases">
        <title>Deep-cultivation of Planctomycetes and their phenomic and genomic characterization uncovers novel biology.</title>
        <authorList>
            <person name="Wiegand S."/>
            <person name="Jogler M."/>
            <person name="Boedeker C."/>
            <person name="Pinto D."/>
            <person name="Vollmers J."/>
            <person name="Rivas-Marin E."/>
            <person name="Kohn T."/>
            <person name="Peeters S.H."/>
            <person name="Heuer A."/>
            <person name="Rast P."/>
            <person name="Oberbeckmann S."/>
            <person name="Bunk B."/>
            <person name="Jeske O."/>
            <person name="Meyerdierks A."/>
            <person name="Storesund J.E."/>
            <person name="Kallscheuer N."/>
            <person name="Luecker S."/>
            <person name="Lage O.M."/>
            <person name="Pohl T."/>
            <person name="Merkel B.J."/>
            <person name="Hornburger P."/>
            <person name="Mueller R.-W."/>
            <person name="Bruemmer F."/>
            <person name="Labrenz M."/>
            <person name="Spormann A.M."/>
            <person name="Op den Camp H."/>
            <person name="Overmann J."/>
            <person name="Amann R."/>
            <person name="Jetten M.S.M."/>
            <person name="Mascher T."/>
            <person name="Medema M.H."/>
            <person name="Devos D.P."/>
            <person name="Kaster A.-K."/>
            <person name="Ovreas L."/>
            <person name="Rohde M."/>
            <person name="Galperin M.Y."/>
            <person name="Jogler C."/>
        </authorList>
    </citation>
    <scope>NUCLEOTIDE SEQUENCE [LARGE SCALE GENOMIC DNA]</scope>
    <source>
        <strain evidence="2 3">Spb1</strain>
    </source>
</reference>
<dbReference type="RefSeq" id="WP_145302415.1">
    <property type="nucleotide sequence ID" value="NZ_CP036299.1"/>
</dbReference>
<dbReference type="EMBL" id="CP036299">
    <property type="protein sequence ID" value="QDV31473.1"/>
    <property type="molecule type" value="Genomic_DNA"/>
</dbReference>
<feature type="signal peptide" evidence="1">
    <location>
        <begin position="1"/>
        <end position="19"/>
    </location>
</feature>
<sequence precursor="true">MIRLTASTCAVLASITAHVLMLPGTANPVTASKENKAPALSHLVECHLEETAKGRTHTLTGPKLLVNPSSEGKITSGTETDSFEARITTGGPQPDATHVVNFQITRQGTKTLSPTLHLSTGQTGTIHWTAGSKSYKFTCKVTEKRAQ</sequence>
<evidence type="ECO:0000313" key="2">
    <source>
        <dbReference type="EMBL" id="QDV31473.1"/>
    </source>
</evidence>
<evidence type="ECO:0000313" key="3">
    <source>
        <dbReference type="Proteomes" id="UP000315349"/>
    </source>
</evidence>
<gene>
    <name evidence="2" type="ORF">Spb1_34180</name>
</gene>
<proteinExistence type="predicted"/>
<accession>A0A518GSB7</accession>
<feature type="chain" id="PRO_5021935843" evidence="1">
    <location>
        <begin position="20"/>
        <end position="147"/>
    </location>
</feature>
<protein>
    <submittedName>
        <fullName evidence="2">Uncharacterized protein</fullName>
    </submittedName>
</protein>